<comment type="caution">
    <text evidence="2">The sequence shown here is derived from an EMBL/GenBank/DDBJ whole genome shotgun (WGS) entry which is preliminary data.</text>
</comment>
<keyword evidence="1" id="KW-0732">Signal</keyword>
<gene>
    <name evidence="2" type="ORF">mMyoMyo1_009039</name>
</gene>
<evidence type="ECO:0000313" key="3">
    <source>
        <dbReference type="Proteomes" id="UP000527355"/>
    </source>
</evidence>
<evidence type="ECO:0000313" key="2">
    <source>
        <dbReference type="EMBL" id="KAF6300558.1"/>
    </source>
</evidence>
<dbReference type="Proteomes" id="UP000527355">
    <property type="component" value="Unassembled WGS sequence"/>
</dbReference>
<evidence type="ECO:0000256" key="1">
    <source>
        <dbReference type="SAM" id="SignalP"/>
    </source>
</evidence>
<feature type="signal peptide" evidence="1">
    <location>
        <begin position="1"/>
        <end position="19"/>
    </location>
</feature>
<feature type="chain" id="PRO_5029838843" evidence="1">
    <location>
        <begin position="20"/>
        <end position="133"/>
    </location>
</feature>
<keyword evidence="3" id="KW-1185">Reference proteome</keyword>
<dbReference type="EMBL" id="JABWUV010000016">
    <property type="protein sequence ID" value="KAF6300558.1"/>
    <property type="molecule type" value="Genomic_DNA"/>
</dbReference>
<accession>A0A7J7TIM8</accession>
<proteinExistence type="predicted"/>
<reference evidence="2 3" key="1">
    <citation type="journal article" date="2020" name="Nature">
        <title>Six reference-quality genomes reveal evolution of bat adaptations.</title>
        <authorList>
            <person name="Jebb D."/>
            <person name="Huang Z."/>
            <person name="Pippel M."/>
            <person name="Hughes G.M."/>
            <person name="Lavrichenko K."/>
            <person name="Devanna P."/>
            <person name="Winkler S."/>
            <person name="Jermiin L.S."/>
            <person name="Skirmuntt E.C."/>
            <person name="Katzourakis A."/>
            <person name="Burkitt-Gray L."/>
            <person name="Ray D.A."/>
            <person name="Sullivan K.A.M."/>
            <person name="Roscito J.G."/>
            <person name="Kirilenko B.M."/>
            <person name="Davalos L.M."/>
            <person name="Corthals A.P."/>
            <person name="Power M.L."/>
            <person name="Jones G."/>
            <person name="Ransome R.D."/>
            <person name="Dechmann D.K.N."/>
            <person name="Locatelli A.G."/>
            <person name="Puechmaille S.J."/>
            <person name="Fedrigo O."/>
            <person name="Jarvis E.D."/>
            <person name="Hiller M."/>
            <person name="Vernes S.C."/>
            <person name="Myers E.W."/>
            <person name="Teeling E.C."/>
        </authorList>
    </citation>
    <scope>NUCLEOTIDE SEQUENCE [LARGE SCALE GENOMIC DNA]</scope>
    <source>
        <strain evidence="2">MMyoMyo1</strain>
        <tissue evidence="2">Flight muscle</tissue>
    </source>
</reference>
<name>A0A7J7TIM8_MYOMY</name>
<organism evidence="2 3">
    <name type="scientific">Myotis myotis</name>
    <name type="common">Greater mouse-eared bat</name>
    <name type="synonym">Vespertilio myotis</name>
    <dbReference type="NCBI Taxonomy" id="51298"/>
    <lineage>
        <taxon>Eukaryota</taxon>
        <taxon>Metazoa</taxon>
        <taxon>Chordata</taxon>
        <taxon>Craniata</taxon>
        <taxon>Vertebrata</taxon>
        <taxon>Euteleostomi</taxon>
        <taxon>Mammalia</taxon>
        <taxon>Eutheria</taxon>
        <taxon>Laurasiatheria</taxon>
        <taxon>Chiroptera</taxon>
        <taxon>Yangochiroptera</taxon>
        <taxon>Vespertilionidae</taxon>
        <taxon>Myotis</taxon>
    </lineage>
</organism>
<dbReference type="AlphaFoldDB" id="A0A7J7TIM8"/>
<sequence>MSNLLSCVFLPFSLQCSHTVSLIRDPPILLPRGPCSFSLESSSSGYLQGWLPHPFEIFTKCHFLSDYLVLKWTPSPQYSLLSLPVLFFLAFITLKHNIFYFVSPAPLEHAPGGQGSLFCSLLHPQSLEHIDAK</sequence>
<protein>
    <submittedName>
        <fullName evidence="2">Uncharacterized protein</fullName>
    </submittedName>
</protein>